<evidence type="ECO:0000313" key="7">
    <source>
        <dbReference type="EMBL" id="KAK9288344.1"/>
    </source>
</evidence>
<dbReference type="Pfam" id="PF05938">
    <property type="entry name" value="Self-incomp_S1"/>
    <property type="match status" value="1"/>
</dbReference>
<reference evidence="7 8" key="1">
    <citation type="journal article" date="2024" name="Plant J.">
        <title>Genome sequences and population genomics reveal climatic adaptation and genomic divergence between two closely related sweetgum species.</title>
        <authorList>
            <person name="Xu W.Q."/>
            <person name="Ren C.Q."/>
            <person name="Zhang X.Y."/>
            <person name="Comes H.P."/>
            <person name="Liu X.H."/>
            <person name="Li Y.G."/>
            <person name="Kettle C.J."/>
            <person name="Jalonen R."/>
            <person name="Gaisberger H."/>
            <person name="Ma Y.Z."/>
            <person name="Qiu Y.X."/>
        </authorList>
    </citation>
    <scope>NUCLEOTIDE SEQUENCE [LARGE SCALE GENOMIC DNA]</scope>
    <source>
        <strain evidence="7">Hangzhou</strain>
    </source>
</reference>
<protein>
    <recommendedName>
        <fullName evidence="9">Plant self-incompatibility S1</fullName>
    </recommendedName>
</protein>
<feature type="chain" id="PRO_5042913553" description="Plant self-incompatibility S1" evidence="6">
    <location>
        <begin position="29"/>
        <end position="139"/>
    </location>
</feature>
<name>A0AAP0S1U2_LIQFO</name>
<dbReference type="PANTHER" id="PTHR35630">
    <property type="entry name" value="LEGUMINOSIN GROUP486 SECRETED PEPTIDE"/>
    <property type="match status" value="1"/>
</dbReference>
<accession>A0AAP0S1U2</accession>
<dbReference type="PANTHER" id="PTHR35630:SF1">
    <property type="entry name" value="LEGUMINOSIN GROUP486 SECRETED PEPTIDE"/>
    <property type="match status" value="1"/>
</dbReference>
<dbReference type="GO" id="GO:0005576">
    <property type="term" value="C:extracellular region"/>
    <property type="evidence" value="ECO:0007669"/>
    <property type="project" value="UniProtKB-SubCell"/>
</dbReference>
<comment type="caution">
    <text evidence="7">The sequence shown here is derived from an EMBL/GenBank/DDBJ whole genome shotgun (WGS) entry which is preliminary data.</text>
</comment>
<sequence length="139" mass="15526">MNITFTMTNGSRILLFLAIASFAICTIAVEEQADDAAIVHIISDLPKQPGPVDVVCKFNGGSSLGEHSLNAGDDYQWSAQVKTVYYCRAIWGNRFAAWHAYEPSRDASHGTVFWLVKDHGIFLSWDKSSWVKKVAWETE</sequence>
<evidence type="ECO:0000313" key="8">
    <source>
        <dbReference type="Proteomes" id="UP001415857"/>
    </source>
</evidence>
<dbReference type="EMBL" id="JBBPBK010000003">
    <property type="protein sequence ID" value="KAK9288344.1"/>
    <property type="molecule type" value="Genomic_DNA"/>
</dbReference>
<keyword evidence="4" id="KW-0964">Secreted</keyword>
<comment type="similarity">
    <text evidence="2">Belongs to the plant self-incompatibility (S1) protein family.</text>
</comment>
<keyword evidence="5 6" id="KW-0732">Signal</keyword>
<keyword evidence="3" id="KW-0713">Self-incompatibility</keyword>
<dbReference type="AlphaFoldDB" id="A0AAP0S1U2"/>
<dbReference type="Proteomes" id="UP001415857">
    <property type="component" value="Unassembled WGS sequence"/>
</dbReference>
<evidence type="ECO:0000256" key="5">
    <source>
        <dbReference type="ARBA" id="ARBA00022729"/>
    </source>
</evidence>
<evidence type="ECO:0000256" key="6">
    <source>
        <dbReference type="SAM" id="SignalP"/>
    </source>
</evidence>
<evidence type="ECO:0000256" key="2">
    <source>
        <dbReference type="ARBA" id="ARBA00005581"/>
    </source>
</evidence>
<evidence type="ECO:0008006" key="9">
    <source>
        <dbReference type="Google" id="ProtNLM"/>
    </source>
</evidence>
<comment type="subcellular location">
    <subcellularLocation>
        <location evidence="1">Secreted</location>
    </subcellularLocation>
</comment>
<proteinExistence type="inferred from homology"/>
<dbReference type="InterPro" id="IPR010264">
    <property type="entry name" value="Self-incomp_S1"/>
</dbReference>
<dbReference type="GO" id="GO:0060320">
    <property type="term" value="P:rejection of self pollen"/>
    <property type="evidence" value="ECO:0007669"/>
    <property type="project" value="UniProtKB-KW"/>
</dbReference>
<evidence type="ECO:0000256" key="1">
    <source>
        <dbReference type="ARBA" id="ARBA00004613"/>
    </source>
</evidence>
<keyword evidence="8" id="KW-1185">Reference proteome</keyword>
<gene>
    <name evidence="7" type="ORF">L1049_016797</name>
</gene>
<organism evidence="7 8">
    <name type="scientific">Liquidambar formosana</name>
    <name type="common">Formosan gum</name>
    <dbReference type="NCBI Taxonomy" id="63359"/>
    <lineage>
        <taxon>Eukaryota</taxon>
        <taxon>Viridiplantae</taxon>
        <taxon>Streptophyta</taxon>
        <taxon>Embryophyta</taxon>
        <taxon>Tracheophyta</taxon>
        <taxon>Spermatophyta</taxon>
        <taxon>Magnoliopsida</taxon>
        <taxon>eudicotyledons</taxon>
        <taxon>Gunneridae</taxon>
        <taxon>Pentapetalae</taxon>
        <taxon>Saxifragales</taxon>
        <taxon>Altingiaceae</taxon>
        <taxon>Liquidambar</taxon>
    </lineage>
</organism>
<evidence type="ECO:0000256" key="3">
    <source>
        <dbReference type="ARBA" id="ARBA00022471"/>
    </source>
</evidence>
<feature type="signal peptide" evidence="6">
    <location>
        <begin position="1"/>
        <end position="28"/>
    </location>
</feature>
<evidence type="ECO:0000256" key="4">
    <source>
        <dbReference type="ARBA" id="ARBA00022525"/>
    </source>
</evidence>